<evidence type="ECO:0000313" key="2">
    <source>
        <dbReference type="EMBL" id="KAF8674399.1"/>
    </source>
</evidence>
<accession>A0A835AT41</accession>
<keyword evidence="3" id="KW-1185">Reference proteome</keyword>
<evidence type="ECO:0000256" key="1">
    <source>
        <dbReference type="SAM" id="SignalP"/>
    </source>
</evidence>
<feature type="signal peptide" evidence="1">
    <location>
        <begin position="1"/>
        <end position="32"/>
    </location>
</feature>
<organism evidence="2 3">
    <name type="scientific">Digitaria exilis</name>
    <dbReference type="NCBI Taxonomy" id="1010633"/>
    <lineage>
        <taxon>Eukaryota</taxon>
        <taxon>Viridiplantae</taxon>
        <taxon>Streptophyta</taxon>
        <taxon>Embryophyta</taxon>
        <taxon>Tracheophyta</taxon>
        <taxon>Spermatophyta</taxon>
        <taxon>Magnoliopsida</taxon>
        <taxon>Liliopsida</taxon>
        <taxon>Poales</taxon>
        <taxon>Poaceae</taxon>
        <taxon>PACMAD clade</taxon>
        <taxon>Panicoideae</taxon>
        <taxon>Panicodae</taxon>
        <taxon>Paniceae</taxon>
        <taxon>Anthephorinae</taxon>
        <taxon>Digitaria</taxon>
    </lineage>
</organism>
<dbReference type="Proteomes" id="UP000636709">
    <property type="component" value="Unassembled WGS sequence"/>
</dbReference>
<evidence type="ECO:0000313" key="3">
    <source>
        <dbReference type="Proteomes" id="UP000636709"/>
    </source>
</evidence>
<keyword evidence="1" id="KW-0732">Signal</keyword>
<protein>
    <submittedName>
        <fullName evidence="2">Uncharacterized protein</fullName>
    </submittedName>
</protein>
<sequence length="84" mass="8417">MGVGARPSDWTWTRACALLVVALALVAVGAHGARTGPRGGAPAHCGGNGMALARRSLLSQPGVSCCTHDPNTEGSSCCPHPLTP</sequence>
<reference evidence="2" key="1">
    <citation type="submission" date="2020-07" db="EMBL/GenBank/DDBJ databases">
        <title>Genome sequence and genetic diversity analysis of an under-domesticated orphan crop, white fonio (Digitaria exilis).</title>
        <authorList>
            <person name="Bennetzen J.L."/>
            <person name="Chen S."/>
            <person name="Ma X."/>
            <person name="Wang X."/>
            <person name="Yssel A.E.J."/>
            <person name="Chaluvadi S.R."/>
            <person name="Johnson M."/>
            <person name="Gangashetty P."/>
            <person name="Hamidou F."/>
            <person name="Sanogo M.D."/>
            <person name="Zwaenepoel A."/>
            <person name="Wallace J."/>
            <person name="Van De Peer Y."/>
            <person name="Van Deynze A."/>
        </authorList>
    </citation>
    <scope>NUCLEOTIDE SEQUENCE</scope>
    <source>
        <tissue evidence="2">Leaves</tissue>
    </source>
</reference>
<dbReference type="EMBL" id="JACEFO010002197">
    <property type="protein sequence ID" value="KAF8674399.1"/>
    <property type="molecule type" value="Genomic_DNA"/>
</dbReference>
<feature type="chain" id="PRO_5032519638" evidence="1">
    <location>
        <begin position="33"/>
        <end position="84"/>
    </location>
</feature>
<gene>
    <name evidence="2" type="ORF">HU200_048230</name>
</gene>
<dbReference type="AlphaFoldDB" id="A0A835AT41"/>
<name>A0A835AT41_9POAL</name>
<comment type="caution">
    <text evidence="2">The sequence shown here is derived from an EMBL/GenBank/DDBJ whole genome shotgun (WGS) entry which is preliminary data.</text>
</comment>
<dbReference type="OrthoDB" id="692083at2759"/>
<proteinExistence type="predicted"/>